<dbReference type="SMART" id="SM01172">
    <property type="entry name" value="DUF3700"/>
    <property type="match status" value="1"/>
</dbReference>
<dbReference type="STRING" id="542762.A0A4S4DYQ0"/>
<reference evidence="2 3" key="1">
    <citation type="journal article" date="2018" name="Proc. Natl. Acad. Sci. U.S.A.">
        <title>Draft genome sequence of Camellia sinensis var. sinensis provides insights into the evolution of the tea genome and tea quality.</title>
        <authorList>
            <person name="Wei C."/>
            <person name="Yang H."/>
            <person name="Wang S."/>
            <person name="Zhao J."/>
            <person name="Liu C."/>
            <person name="Gao L."/>
            <person name="Xia E."/>
            <person name="Lu Y."/>
            <person name="Tai Y."/>
            <person name="She G."/>
            <person name="Sun J."/>
            <person name="Cao H."/>
            <person name="Tong W."/>
            <person name="Gao Q."/>
            <person name="Li Y."/>
            <person name="Deng W."/>
            <person name="Jiang X."/>
            <person name="Wang W."/>
            <person name="Chen Q."/>
            <person name="Zhang S."/>
            <person name="Li H."/>
            <person name="Wu J."/>
            <person name="Wang P."/>
            <person name="Li P."/>
            <person name="Shi C."/>
            <person name="Zheng F."/>
            <person name="Jian J."/>
            <person name="Huang B."/>
            <person name="Shan D."/>
            <person name="Shi M."/>
            <person name="Fang C."/>
            <person name="Yue Y."/>
            <person name="Li F."/>
            <person name="Li D."/>
            <person name="Wei S."/>
            <person name="Han B."/>
            <person name="Jiang C."/>
            <person name="Yin Y."/>
            <person name="Xia T."/>
            <person name="Zhang Z."/>
            <person name="Bennetzen J.L."/>
            <person name="Zhao S."/>
            <person name="Wan X."/>
        </authorList>
    </citation>
    <scope>NUCLEOTIDE SEQUENCE [LARGE SCALE GENOMIC DNA]</scope>
    <source>
        <strain evidence="3">cv. Shuchazao</strain>
        <tissue evidence="2">Leaf</tissue>
    </source>
</reference>
<dbReference type="InterPro" id="IPR044828">
    <property type="entry name" value="TSJT1-like"/>
</dbReference>
<proteinExistence type="predicted"/>
<feature type="domain" description="DUF3700" evidence="1">
    <location>
        <begin position="2"/>
        <end position="264"/>
    </location>
</feature>
<accession>A0A4S4DYQ0</accession>
<comment type="caution">
    <text evidence="2">The sequence shown here is derived from an EMBL/GenBank/DDBJ whole genome shotgun (WGS) entry which is preliminary data.</text>
</comment>
<dbReference type="InterPro" id="IPR024286">
    <property type="entry name" value="DUF3700"/>
</dbReference>
<dbReference type="EMBL" id="SDRB02009727">
    <property type="protein sequence ID" value="THG07866.1"/>
    <property type="molecule type" value="Genomic_DNA"/>
</dbReference>
<dbReference type="Proteomes" id="UP000306102">
    <property type="component" value="Unassembled WGS sequence"/>
</dbReference>
<dbReference type="PANTHER" id="PTHR45952:SF4">
    <property type="entry name" value="ALUMINUM INDUCED PROTEIN WITH YGL AND LRDR MOTIFS"/>
    <property type="match status" value="1"/>
</dbReference>
<gene>
    <name evidence="2" type="ORF">TEA_007764</name>
</gene>
<sequence length="264" mass="28225">MLAVLDKLIAKSPEALQIPHSSDSISALKDGFVAQHFSPLGHHSGLVTINLGASALMAYSIDRQNPLLPRFNTHFPILAYFPAFVPHLIIVTSRLGDTKVLKNGCGHRNRCGTVVTVVGYKCRNVTVTDADKSVPFFWGNDSEGHLVHADDAETVKKWPSRICQHASSPSPAGVASSSTFNFQQSLPSSPNLPDVSPDPLFLCQNLSPTFPPPSPPARFAAVSAGSLFGCGLVLGCFFTSSGGLRNFEHPLNELKPVPRVDSSG</sequence>
<dbReference type="PANTHER" id="PTHR45952">
    <property type="entry name" value="ALUMINUM INDUCED PROTEIN WITH YGL AND LRDR MOTIFS"/>
    <property type="match status" value="1"/>
</dbReference>
<name>A0A4S4DYQ0_CAMSN</name>
<organism evidence="2 3">
    <name type="scientific">Camellia sinensis var. sinensis</name>
    <name type="common">China tea</name>
    <dbReference type="NCBI Taxonomy" id="542762"/>
    <lineage>
        <taxon>Eukaryota</taxon>
        <taxon>Viridiplantae</taxon>
        <taxon>Streptophyta</taxon>
        <taxon>Embryophyta</taxon>
        <taxon>Tracheophyta</taxon>
        <taxon>Spermatophyta</taxon>
        <taxon>Magnoliopsida</taxon>
        <taxon>eudicotyledons</taxon>
        <taxon>Gunneridae</taxon>
        <taxon>Pentapetalae</taxon>
        <taxon>asterids</taxon>
        <taxon>Ericales</taxon>
        <taxon>Theaceae</taxon>
        <taxon>Camellia</taxon>
    </lineage>
</organism>
<keyword evidence="3" id="KW-1185">Reference proteome</keyword>
<evidence type="ECO:0000259" key="1">
    <source>
        <dbReference type="SMART" id="SM01172"/>
    </source>
</evidence>
<evidence type="ECO:0000313" key="2">
    <source>
        <dbReference type="EMBL" id="THG07866.1"/>
    </source>
</evidence>
<evidence type="ECO:0000313" key="3">
    <source>
        <dbReference type="Proteomes" id="UP000306102"/>
    </source>
</evidence>
<dbReference type="AlphaFoldDB" id="A0A4S4DYQ0"/>
<dbReference type="Pfam" id="PF12481">
    <property type="entry name" value="DUF3700"/>
    <property type="match status" value="3"/>
</dbReference>
<protein>
    <recommendedName>
        <fullName evidence="1">DUF3700 domain-containing protein</fullName>
    </recommendedName>
</protein>